<evidence type="ECO:0000313" key="6">
    <source>
        <dbReference type="Proteomes" id="UP000265848"/>
    </source>
</evidence>
<dbReference type="InterPro" id="IPR051159">
    <property type="entry name" value="Hexapeptide_acetyltransf"/>
</dbReference>
<dbReference type="InterPro" id="IPR018357">
    <property type="entry name" value="Hexapep_transf_CS"/>
</dbReference>
<evidence type="ECO:0000256" key="3">
    <source>
        <dbReference type="ARBA" id="ARBA00023315"/>
    </source>
</evidence>
<evidence type="ECO:0000256" key="4">
    <source>
        <dbReference type="SAM" id="MobiDB-lite"/>
    </source>
</evidence>
<keyword evidence="3 5" id="KW-0012">Acyltransferase</keyword>
<keyword evidence="1 5" id="KW-0808">Transferase</keyword>
<sequence>MFRMTRLCRSSRLATDMTMTPISDHASPCPRSQVPGPRMSRISQKLRSGLFAMRMAVRRLRGQKITLPDGVLVTAKQPTIKCRGGAITMENGVQFRCTHQRARISALPGGNIVIGARTLINNGVAISSAAQVRIGPDCKFGEMCVILDTDYHQVDEGAPVRVAQIEIGRNVWLGRSVMVLPGVTIGDHSVIASGSIVTADVPEKMLMAGAPAKAIRSIRASDSFRRH</sequence>
<keyword evidence="6" id="KW-1185">Reference proteome</keyword>
<evidence type="ECO:0000313" key="5">
    <source>
        <dbReference type="EMBL" id="RII38236.1"/>
    </source>
</evidence>
<proteinExistence type="predicted"/>
<dbReference type="Pfam" id="PF00132">
    <property type="entry name" value="Hexapep"/>
    <property type="match status" value="1"/>
</dbReference>
<keyword evidence="2" id="KW-0677">Repeat</keyword>
<dbReference type="PROSITE" id="PS00101">
    <property type="entry name" value="HEXAPEP_TRANSFERASES"/>
    <property type="match status" value="1"/>
</dbReference>
<reference evidence="5 6" key="1">
    <citation type="submission" date="2018-08" db="EMBL/GenBank/DDBJ databases">
        <title>Pseudooceanicola sediminis CY03 in the family Rhodobacteracea.</title>
        <authorList>
            <person name="Zhang Y.-J."/>
        </authorList>
    </citation>
    <scope>NUCLEOTIDE SEQUENCE [LARGE SCALE GENOMIC DNA]</scope>
    <source>
        <strain evidence="5 6">CY03</strain>
    </source>
</reference>
<protein>
    <submittedName>
        <fullName evidence="5">Acyltransferase</fullName>
    </submittedName>
</protein>
<dbReference type="PANTHER" id="PTHR23416">
    <property type="entry name" value="SIALIC ACID SYNTHASE-RELATED"/>
    <property type="match status" value="1"/>
</dbReference>
<dbReference type="Gene3D" id="2.160.10.10">
    <property type="entry name" value="Hexapeptide repeat proteins"/>
    <property type="match status" value="1"/>
</dbReference>
<name>A0A399J617_9RHOB</name>
<organism evidence="5 6">
    <name type="scientific">Pseudooceanicola sediminis</name>
    <dbReference type="NCBI Taxonomy" id="2211117"/>
    <lineage>
        <taxon>Bacteria</taxon>
        <taxon>Pseudomonadati</taxon>
        <taxon>Pseudomonadota</taxon>
        <taxon>Alphaproteobacteria</taxon>
        <taxon>Rhodobacterales</taxon>
        <taxon>Paracoccaceae</taxon>
        <taxon>Pseudooceanicola</taxon>
    </lineage>
</organism>
<evidence type="ECO:0000256" key="2">
    <source>
        <dbReference type="ARBA" id="ARBA00022737"/>
    </source>
</evidence>
<feature type="region of interest" description="Disordered" evidence="4">
    <location>
        <begin position="20"/>
        <end position="39"/>
    </location>
</feature>
<dbReference type="PANTHER" id="PTHR23416:SF78">
    <property type="entry name" value="LIPOPOLYSACCHARIDE BIOSYNTHESIS O-ACETYL TRANSFERASE WBBJ-RELATED"/>
    <property type="match status" value="1"/>
</dbReference>
<gene>
    <name evidence="5" type="ORF">DL237_13610</name>
</gene>
<dbReference type="AlphaFoldDB" id="A0A399J617"/>
<dbReference type="EMBL" id="QWJJ01000011">
    <property type="protein sequence ID" value="RII38236.1"/>
    <property type="molecule type" value="Genomic_DNA"/>
</dbReference>
<dbReference type="InterPro" id="IPR001451">
    <property type="entry name" value="Hexapep"/>
</dbReference>
<dbReference type="CDD" id="cd04647">
    <property type="entry name" value="LbH_MAT_like"/>
    <property type="match status" value="1"/>
</dbReference>
<evidence type="ECO:0000256" key="1">
    <source>
        <dbReference type="ARBA" id="ARBA00022679"/>
    </source>
</evidence>
<dbReference type="SUPFAM" id="SSF51161">
    <property type="entry name" value="Trimeric LpxA-like enzymes"/>
    <property type="match status" value="1"/>
</dbReference>
<dbReference type="InterPro" id="IPR011004">
    <property type="entry name" value="Trimer_LpxA-like_sf"/>
</dbReference>
<dbReference type="Proteomes" id="UP000265848">
    <property type="component" value="Unassembled WGS sequence"/>
</dbReference>
<dbReference type="GO" id="GO:0016746">
    <property type="term" value="F:acyltransferase activity"/>
    <property type="evidence" value="ECO:0007669"/>
    <property type="project" value="UniProtKB-KW"/>
</dbReference>
<accession>A0A399J617</accession>
<comment type="caution">
    <text evidence="5">The sequence shown here is derived from an EMBL/GenBank/DDBJ whole genome shotgun (WGS) entry which is preliminary data.</text>
</comment>